<gene>
    <name evidence="1" type="ORF">OVA965_LOCUS15225</name>
    <name evidence="2" type="ORF">TMI583_LOCUS15230</name>
</gene>
<evidence type="ECO:0000313" key="2">
    <source>
        <dbReference type="EMBL" id="CAF3783788.1"/>
    </source>
</evidence>
<protein>
    <submittedName>
        <fullName evidence="2">Uncharacterized protein</fullName>
    </submittedName>
</protein>
<dbReference type="EMBL" id="CAJNOK010006798">
    <property type="protein sequence ID" value="CAF1014759.1"/>
    <property type="molecule type" value="Genomic_DNA"/>
</dbReference>
<feature type="non-terminal residue" evidence="2">
    <location>
        <position position="1"/>
    </location>
</feature>
<accession>A0A8S2IZJ5</accession>
<sequence length="72" mass="8465">QLEQNAIDLSKENFIVLEQHALDEAKERVNNLFNLHFGSIERHLSEQSNNIRTAINDKKLKEKLLKRNLIQL</sequence>
<evidence type="ECO:0000313" key="3">
    <source>
        <dbReference type="Proteomes" id="UP000682733"/>
    </source>
</evidence>
<comment type="caution">
    <text evidence="2">The sequence shown here is derived from an EMBL/GenBank/DDBJ whole genome shotgun (WGS) entry which is preliminary data.</text>
</comment>
<dbReference type="Proteomes" id="UP000677228">
    <property type="component" value="Unassembled WGS sequence"/>
</dbReference>
<evidence type="ECO:0000313" key="1">
    <source>
        <dbReference type="EMBL" id="CAF1014759.1"/>
    </source>
</evidence>
<dbReference type="AlphaFoldDB" id="A0A8S2IZJ5"/>
<proteinExistence type="predicted"/>
<dbReference type="EMBL" id="CAJOBA010006806">
    <property type="protein sequence ID" value="CAF3783788.1"/>
    <property type="molecule type" value="Genomic_DNA"/>
</dbReference>
<dbReference type="Proteomes" id="UP000682733">
    <property type="component" value="Unassembled WGS sequence"/>
</dbReference>
<reference evidence="2" key="1">
    <citation type="submission" date="2021-02" db="EMBL/GenBank/DDBJ databases">
        <authorList>
            <person name="Nowell W R."/>
        </authorList>
    </citation>
    <scope>NUCLEOTIDE SEQUENCE</scope>
</reference>
<organism evidence="2 3">
    <name type="scientific">Didymodactylos carnosus</name>
    <dbReference type="NCBI Taxonomy" id="1234261"/>
    <lineage>
        <taxon>Eukaryota</taxon>
        <taxon>Metazoa</taxon>
        <taxon>Spiralia</taxon>
        <taxon>Gnathifera</taxon>
        <taxon>Rotifera</taxon>
        <taxon>Eurotatoria</taxon>
        <taxon>Bdelloidea</taxon>
        <taxon>Philodinida</taxon>
        <taxon>Philodinidae</taxon>
        <taxon>Didymodactylos</taxon>
    </lineage>
</organism>
<name>A0A8S2IZJ5_9BILA</name>